<evidence type="ECO:0000313" key="3">
    <source>
        <dbReference type="Proteomes" id="UP001163726"/>
    </source>
</evidence>
<dbReference type="RefSeq" id="WP_268074582.1">
    <property type="nucleotide sequence ID" value="NZ_CP109965.1"/>
</dbReference>
<dbReference type="Gene3D" id="3.40.30.10">
    <property type="entry name" value="Glutaredoxin"/>
    <property type="match status" value="1"/>
</dbReference>
<dbReference type="Pfam" id="PF00578">
    <property type="entry name" value="AhpC-TSA"/>
    <property type="match status" value="1"/>
</dbReference>
<dbReference type="InterPro" id="IPR013766">
    <property type="entry name" value="Thioredoxin_domain"/>
</dbReference>
<dbReference type="PANTHER" id="PTHR43640:SF1">
    <property type="entry name" value="THIOREDOXIN-DEPENDENT PEROXIREDOXIN"/>
    <property type="match status" value="1"/>
</dbReference>
<dbReference type="PROSITE" id="PS51352">
    <property type="entry name" value="THIOREDOXIN_2"/>
    <property type="match status" value="1"/>
</dbReference>
<sequence length="198" mass="21601">MVMTASTMMDLGTQAPDFSLKNTEGGTTQLADFKQAKALVVLFICNHCPYVIHIAPKLAELAKAYQAKGVEFVAINSNDTQTYPADSFENMVQEKQKQGYPFAYLIDDTQAVAKAYNAACTPDIFVFDQNQALAYRGQFDASRPFRISSGNYDSSKNPATGEDLAHALDCILAEKLIASEQLASIGCNIKWKPGNEPA</sequence>
<dbReference type="InterPro" id="IPR000866">
    <property type="entry name" value="AhpC/TSA"/>
</dbReference>
<accession>A0ABY7AL55</accession>
<dbReference type="CDD" id="cd02969">
    <property type="entry name" value="PRX_like1"/>
    <property type="match status" value="1"/>
</dbReference>
<evidence type="ECO:0000313" key="2">
    <source>
        <dbReference type="EMBL" id="WAJ70280.1"/>
    </source>
</evidence>
<name>A0ABY7AL55_9ALTE</name>
<dbReference type="InterPro" id="IPR047262">
    <property type="entry name" value="PRX-like1"/>
</dbReference>
<reference evidence="2" key="1">
    <citation type="submission" date="2022-10" db="EMBL/GenBank/DDBJ databases">
        <title>Catenovulum adriacola sp. nov. isolated in the Harbour of Susak.</title>
        <authorList>
            <person name="Schoch T."/>
            <person name="Reich S.J."/>
            <person name="Stoeferle S."/>
            <person name="Flaiz M."/>
            <person name="Kazda M."/>
            <person name="Riedel C.U."/>
            <person name="Duerre P."/>
        </authorList>
    </citation>
    <scope>NUCLEOTIDE SEQUENCE</scope>
    <source>
        <strain evidence="2">TS8</strain>
    </source>
</reference>
<dbReference type="Proteomes" id="UP001163726">
    <property type="component" value="Chromosome"/>
</dbReference>
<proteinExistence type="predicted"/>
<dbReference type="SUPFAM" id="SSF52833">
    <property type="entry name" value="Thioredoxin-like"/>
    <property type="match status" value="1"/>
</dbReference>
<gene>
    <name evidence="2" type="ORF">OLW01_00205</name>
</gene>
<organism evidence="2 3">
    <name type="scientific">Catenovulum adriaticum</name>
    <dbReference type="NCBI Taxonomy" id="2984846"/>
    <lineage>
        <taxon>Bacteria</taxon>
        <taxon>Pseudomonadati</taxon>
        <taxon>Pseudomonadota</taxon>
        <taxon>Gammaproteobacteria</taxon>
        <taxon>Alteromonadales</taxon>
        <taxon>Alteromonadaceae</taxon>
        <taxon>Catenovulum</taxon>
    </lineage>
</organism>
<dbReference type="PANTHER" id="PTHR43640">
    <property type="entry name" value="OS07G0260300 PROTEIN"/>
    <property type="match status" value="1"/>
</dbReference>
<feature type="domain" description="Thioredoxin" evidence="1">
    <location>
        <begin position="9"/>
        <end position="173"/>
    </location>
</feature>
<keyword evidence="3" id="KW-1185">Reference proteome</keyword>
<dbReference type="InterPro" id="IPR036249">
    <property type="entry name" value="Thioredoxin-like_sf"/>
</dbReference>
<protein>
    <submittedName>
        <fullName evidence="2">Thioredoxin family protein</fullName>
    </submittedName>
</protein>
<dbReference type="EMBL" id="CP109965">
    <property type="protein sequence ID" value="WAJ70280.1"/>
    <property type="molecule type" value="Genomic_DNA"/>
</dbReference>
<evidence type="ECO:0000259" key="1">
    <source>
        <dbReference type="PROSITE" id="PS51352"/>
    </source>
</evidence>